<dbReference type="GO" id="GO:0003924">
    <property type="term" value="F:GTPase activity"/>
    <property type="evidence" value="ECO:0007669"/>
    <property type="project" value="InterPro"/>
</dbReference>
<feature type="domain" description="COR" evidence="6">
    <location>
        <begin position="615"/>
        <end position="732"/>
    </location>
</feature>
<name>A0A8W8M9Q2_MAGGI</name>
<feature type="chain" id="PRO_5036454744" description="COR domain-containing protein" evidence="5">
    <location>
        <begin position="19"/>
        <end position="827"/>
    </location>
</feature>
<dbReference type="InterPro" id="IPR027417">
    <property type="entry name" value="P-loop_NTPase"/>
</dbReference>
<keyword evidence="5" id="KW-0732">Signal</keyword>
<dbReference type="GO" id="GO:0005525">
    <property type="term" value="F:GTP binding"/>
    <property type="evidence" value="ECO:0007669"/>
    <property type="project" value="UniProtKB-KW"/>
</dbReference>
<evidence type="ECO:0000256" key="2">
    <source>
        <dbReference type="ARBA" id="ARBA00022741"/>
    </source>
</evidence>
<dbReference type="AlphaFoldDB" id="A0A8W8M9Q2"/>
<dbReference type="SUPFAM" id="SSF52540">
    <property type="entry name" value="P-loop containing nucleoside triphosphate hydrolases"/>
    <property type="match status" value="1"/>
</dbReference>
<evidence type="ECO:0000259" key="6">
    <source>
        <dbReference type="Pfam" id="PF16095"/>
    </source>
</evidence>
<feature type="transmembrane region" description="Helical" evidence="4">
    <location>
        <begin position="181"/>
        <end position="205"/>
    </location>
</feature>
<keyword evidence="4" id="KW-1133">Transmembrane helix</keyword>
<accession>A0A8W8M9Q2</accession>
<evidence type="ECO:0000256" key="3">
    <source>
        <dbReference type="ARBA" id="ARBA00023134"/>
    </source>
</evidence>
<keyword evidence="4" id="KW-0472">Membrane</keyword>
<dbReference type="EnsemblMetazoa" id="G32443.1">
    <property type="protein sequence ID" value="G32443.1:cds"/>
    <property type="gene ID" value="G32443"/>
</dbReference>
<keyword evidence="3" id="KW-0342">GTP-binding</keyword>
<proteinExistence type="predicted"/>
<dbReference type="InterPro" id="IPR036388">
    <property type="entry name" value="WH-like_DNA-bd_sf"/>
</dbReference>
<keyword evidence="2" id="KW-0547">Nucleotide-binding</keyword>
<organism evidence="7 8">
    <name type="scientific">Magallana gigas</name>
    <name type="common">Pacific oyster</name>
    <name type="synonym">Crassostrea gigas</name>
    <dbReference type="NCBI Taxonomy" id="29159"/>
    <lineage>
        <taxon>Eukaryota</taxon>
        <taxon>Metazoa</taxon>
        <taxon>Spiralia</taxon>
        <taxon>Lophotrochozoa</taxon>
        <taxon>Mollusca</taxon>
        <taxon>Bivalvia</taxon>
        <taxon>Autobranchia</taxon>
        <taxon>Pteriomorphia</taxon>
        <taxon>Ostreida</taxon>
        <taxon>Ostreoidea</taxon>
        <taxon>Ostreidae</taxon>
        <taxon>Magallana</taxon>
    </lineage>
</organism>
<evidence type="ECO:0000256" key="4">
    <source>
        <dbReference type="SAM" id="Phobius"/>
    </source>
</evidence>
<evidence type="ECO:0000256" key="1">
    <source>
        <dbReference type="ARBA" id="ARBA00022737"/>
    </source>
</evidence>
<evidence type="ECO:0000313" key="7">
    <source>
        <dbReference type="EnsemblMetazoa" id="G32443.1:cds"/>
    </source>
</evidence>
<feature type="signal peptide" evidence="5">
    <location>
        <begin position="1"/>
        <end position="18"/>
    </location>
</feature>
<protein>
    <recommendedName>
        <fullName evidence="6">COR domain-containing protein</fullName>
    </recommendedName>
</protein>
<dbReference type="InterPro" id="IPR006689">
    <property type="entry name" value="Small_GTPase_ARF/SAR"/>
</dbReference>
<keyword evidence="4" id="KW-0812">Transmembrane</keyword>
<evidence type="ECO:0000256" key="5">
    <source>
        <dbReference type="SAM" id="SignalP"/>
    </source>
</evidence>
<sequence>MDHTLFHVLMIVNTFCMATKNPIAGTSYRFEVYLVDKCPMNKSEFEEAAIRKNCSRDMRYLCAPDRNLSSLIEFCTDVRRSLFGPDNCVRLEGTGNLNHYNCKEFSSGCPSTPYFDDEIYRYPACLSITRDLNCFVADTNCTERLCNTTALEMCLNNSKNEDSTSKMRINTSETHSNMNKIIISVVCVFVIIVTVVIGMLGLYFYKRLRKTSGKTKMKMDEKKLHDFLSKKEFTVRHVRCILVGCGGAGKTTLLRRLQNAKFKDLMNIKTTELVDVHVNIFDVLENEHTIQGVHTKKRSQLITVPPNLLEKIDTTLQLDGPPFTAEQLTKNDKRESGYNEISENEESSIDDYISMDGSENEEISFFGSAEEQIKLIQLAPSNTPLNKEDKPDQILEENETNSYTNPFCDDNAKYAFSKIMDAVKELSSDDHLCPRITFLDFAGQSMYYAFQQIYFSAKTCYILVVDMTKKPNEQVHETDDRCCSLFESWTYKDYYKFWFKLIDSYSDTDSPVILVGTHAENLSEQDCKIFFREFYALFKDHPDIPRHLNTARNFAIGFPEKGSKLADLKEIKTCIANIVNLRGYSDQIQPVWALFEHIMQEEKRQRIIPRKFLSDYNDELSEEYRLNDENITEMLLFLHRVGNLLYFDEDILRETIILDVQWFVNAFKIIIEYHENIACADHNSSRFKTTGEITDKELTVIWESNEEGQTYISHKKEVLRYMEHFGLVAFQIQLQVWNPERNGLIDQELLSNIQRSVEETLSGRDYLYKIGYKCKNGMFNAEEDDSFIAQTEFPVSKLHCPNCALGKKHLVKNEICWVCVFNIYFVT</sequence>
<keyword evidence="1" id="KW-0677">Repeat</keyword>
<dbReference type="Gene3D" id="3.40.50.300">
    <property type="entry name" value="P-loop containing nucleotide triphosphate hydrolases"/>
    <property type="match status" value="2"/>
</dbReference>
<dbReference type="Pfam" id="PF00025">
    <property type="entry name" value="Arf"/>
    <property type="match status" value="1"/>
</dbReference>
<dbReference type="InterPro" id="IPR032171">
    <property type="entry name" value="COR-A"/>
</dbReference>
<keyword evidence="8" id="KW-1185">Reference proteome</keyword>
<reference evidence="7" key="1">
    <citation type="submission" date="2022-08" db="UniProtKB">
        <authorList>
            <consortium name="EnsemblMetazoa"/>
        </authorList>
    </citation>
    <scope>IDENTIFICATION</scope>
    <source>
        <strain evidence="7">05x7-T-G4-1.051#20</strain>
    </source>
</reference>
<evidence type="ECO:0000313" key="8">
    <source>
        <dbReference type="Proteomes" id="UP000005408"/>
    </source>
</evidence>
<dbReference type="Pfam" id="PF16095">
    <property type="entry name" value="COR-A"/>
    <property type="match status" value="1"/>
</dbReference>
<dbReference type="Gene3D" id="1.10.10.10">
    <property type="entry name" value="Winged helix-like DNA-binding domain superfamily/Winged helix DNA-binding domain"/>
    <property type="match status" value="1"/>
</dbReference>
<dbReference type="Proteomes" id="UP000005408">
    <property type="component" value="Unassembled WGS sequence"/>
</dbReference>